<gene>
    <name evidence="2" type="ORF">MELLADRAFT_91397</name>
</gene>
<dbReference type="GeneID" id="18935897"/>
<feature type="transmembrane region" description="Helical" evidence="1">
    <location>
        <begin position="41"/>
        <end position="61"/>
    </location>
</feature>
<dbReference type="InParanoid" id="F4RYX1"/>
<dbReference type="Proteomes" id="UP000001072">
    <property type="component" value="Unassembled WGS sequence"/>
</dbReference>
<evidence type="ECO:0000313" key="2">
    <source>
        <dbReference type="EMBL" id="EGG02430.1"/>
    </source>
</evidence>
<dbReference type="AlphaFoldDB" id="F4RYX1"/>
<name>F4RYX1_MELLP</name>
<proteinExistence type="predicted"/>
<protein>
    <submittedName>
        <fullName evidence="2">Membrane protein</fullName>
    </submittedName>
</protein>
<accession>F4RYX1</accession>
<feature type="transmembrane region" description="Helical" evidence="1">
    <location>
        <begin position="162"/>
        <end position="186"/>
    </location>
</feature>
<dbReference type="RefSeq" id="XP_007414415.1">
    <property type="nucleotide sequence ID" value="XM_007414353.1"/>
</dbReference>
<sequence length="335" mass="38614">MRNEFIFILHQSLAIISIWFIGAILFAIYRARINKHAVVMAFLILSWLSAWQAMIPLILNFRELHFKSTLVSSNLYKRVCNADAIITSAFWTAIPEVLRVLINVGRMTKEKKESSGSIIKSKIKYEIEIESGLEIFNDQASTSSSSVKSDLSRYRSRIFKRCTIPGICLFSIPIVNSSAVVILLLVKLAQSDWKEVRAYQFHCASSNEQVNETIVLFSLFQLLSVAILAMIAVIIYLIQHCQRKDQELVSSFGTHLILKMLFLSTLAAIGTGFQWYSTSQIDHRYLRHYQSFQSVYMISFPFLISLLFIDDQLRKEWKTWIPRFRFVLNASESLK</sequence>
<keyword evidence="1" id="KW-0812">Transmembrane</keyword>
<organism evidence="3">
    <name type="scientific">Melampsora larici-populina (strain 98AG31 / pathotype 3-4-7)</name>
    <name type="common">Poplar leaf rust fungus</name>
    <dbReference type="NCBI Taxonomy" id="747676"/>
    <lineage>
        <taxon>Eukaryota</taxon>
        <taxon>Fungi</taxon>
        <taxon>Dikarya</taxon>
        <taxon>Basidiomycota</taxon>
        <taxon>Pucciniomycotina</taxon>
        <taxon>Pucciniomycetes</taxon>
        <taxon>Pucciniales</taxon>
        <taxon>Melampsoraceae</taxon>
        <taxon>Melampsora</taxon>
    </lineage>
</organism>
<dbReference type="HOGENOM" id="CLU_787860_0_0_1"/>
<feature type="transmembrane region" description="Helical" evidence="1">
    <location>
        <begin position="257"/>
        <end position="277"/>
    </location>
</feature>
<dbReference type="OrthoDB" id="2504048at2759"/>
<reference evidence="3" key="1">
    <citation type="journal article" date="2011" name="Proc. Natl. Acad. Sci. U.S.A.">
        <title>Obligate biotrophy features unraveled by the genomic analysis of rust fungi.</title>
        <authorList>
            <person name="Duplessis S."/>
            <person name="Cuomo C.A."/>
            <person name="Lin Y.-C."/>
            <person name="Aerts A."/>
            <person name="Tisserant E."/>
            <person name="Veneault-Fourrey C."/>
            <person name="Joly D.L."/>
            <person name="Hacquard S."/>
            <person name="Amselem J."/>
            <person name="Cantarel B.L."/>
            <person name="Chiu R."/>
            <person name="Coutinho P.M."/>
            <person name="Feau N."/>
            <person name="Field M."/>
            <person name="Frey P."/>
            <person name="Gelhaye E."/>
            <person name="Goldberg J."/>
            <person name="Grabherr M.G."/>
            <person name="Kodira C.D."/>
            <person name="Kohler A."/>
            <person name="Kuees U."/>
            <person name="Lindquist E.A."/>
            <person name="Lucas S.M."/>
            <person name="Mago R."/>
            <person name="Mauceli E."/>
            <person name="Morin E."/>
            <person name="Murat C."/>
            <person name="Pangilinan J.L."/>
            <person name="Park R."/>
            <person name="Pearson M."/>
            <person name="Quesneville H."/>
            <person name="Rouhier N."/>
            <person name="Sakthikumar S."/>
            <person name="Salamov A.A."/>
            <person name="Schmutz J."/>
            <person name="Selles B."/>
            <person name="Shapiro H."/>
            <person name="Tanguay P."/>
            <person name="Tuskan G.A."/>
            <person name="Henrissat B."/>
            <person name="Van de Peer Y."/>
            <person name="Rouze P."/>
            <person name="Ellis J.G."/>
            <person name="Dodds P.N."/>
            <person name="Schein J.E."/>
            <person name="Zhong S."/>
            <person name="Hamelin R.C."/>
            <person name="Grigoriev I.V."/>
            <person name="Szabo L.J."/>
            <person name="Martin F."/>
        </authorList>
    </citation>
    <scope>NUCLEOTIDE SEQUENCE [LARGE SCALE GENOMIC DNA]</scope>
    <source>
        <strain evidence="3">98AG31 / pathotype 3-4-7</strain>
    </source>
</reference>
<keyword evidence="1" id="KW-1133">Transmembrane helix</keyword>
<feature type="transmembrane region" description="Helical" evidence="1">
    <location>
        <begin position="6"/>
        <end position="29"/>
    </location>
</feature>
<feature type="transmembrane region" description="Helical" evidence="1">
    <location>
        <begin position="289"/>
        <end position="309"/>
    </location>
</feature>
<dbReference type="VEuPathDB" id="FungiDB:MELLADRAFT_91397"/>
<keyword evidence="3" id="KW-1185">Reference proteome</keyword>
<feature type="transmembrane region" description="Helical" evidence="1">
    <location>
        <begin position="214"/>
        <end position="237"/>
    </location>
</feature>
<keyword evidence="1" id="KW-0472">Membrane</keyword>
<dbReference type="EMBL" id="GL883131">
    <property type="protein sequence ID" value="EGG02430.1"/>
    <property type="molecule type" value="Genomic_DNA"/>
</dbReference>
<evidence type="ECO:0000313" key="3">
    <source>
        <dbReference type="Proteomes" id="UP000001072"/>
    </source>
</evidence>
<dbReference type="KEGG" id="mlr:MELLADRAFT_91397"/>
<evidence type="ECO:0000256" key="1">
    <source>
        <dbReference type="SAM" id="Phobius"/>
    </source>
</evidence>